<sequence length="47" mass="5176">RLAAMRAGRSCPELVAEANKLFWLTLIATLSITQGSKKSSEKIILCR</sequence>
<organism evidence="1">
    <name type="scientific">marine sediment metagenome</name>
    <dbReference type="NCBI Taxonomy" id="412755"/>
    <lineage>
        <taxon>unclassified sequences</taxon>
        <taxon>metagenomes</taxon>
        <taxon>ecological metagenomes</taxon>
    </lineage>
</organism>
<comment type="caution">
    <text evidence="1">The sequence shown here is derived from an EMBL/GenBank/DDBJ whole genome shotgun (WGS) entry which is preliminary data.</text>
</comment>
<evidence type="ECO:0000313" key="1">
    <source>
        <dbReference type="EMBL" id="KKM93495.1"/>
    </source>
</evidence>
<accession>A0A0F9NXA8</accession>
<gene>
    <name evidence="1" type="ORF">LCGC14_1207940</name>
</gene>
<dbReference type="AlphaFoldDB" id="A0A0F9NXA8"/>
<protein>
    <submittedName>
        <fullName evidence="1">Uncharacterized protein</fullName>
    </submittedName>
</protein>
<dbReference type="EMBL" id="LAZR01006259">
    <property type="protein sequence ID" value="KKM93495.1"/>
    <property type="molecule type" value="Genomic_DNA"/>
</dbReference>
<name>A0A0F9NXA8_9ZZZZ</name>
<reference evidence="1" key="1">
    <citation type="journal article" date="2015" name="Nature">
        <title>Complex archaea that bridge the gap between prokaryotes and eukaryotes.</title>
        <authorList>
            <person name="Spang A."/>
            <person name="Saw J.H."/>
            <person name="Jorgensen S.L."/>
            <person name="Zaremba-Niedzwiedzka K."/>
            <person name="Martijn J."/>
            <person name="Lind A.E."/>
            <person name="van Eijk R."/>
            <person name="Schleper C."/>
            <person name="Guy L."/>
            <person name="Ettema T.J."/>
        </authorList>
    </citation>
    <scope>NUCLEOTIDE SEQUENCE</scope>
</reference>
<feature type="non-terminal residue" evidence="1">
    <location>
        <position position="1"/>
    </location>
</feature>
<proteinExistence type="predicted"/>